<reference evidence="2 3" key="1">
    <citation type="submission" date="2020-07" db="EMBL/GenBank/DDBJ databases">
        <title>Novel species isolated from subtropical streams in China.</title>
        <authorList>
            <person name="Lu H."/>
        </authorList>
    </citation>
    <scope>NUCLEOTIDE SEQUENCE [LARGE SCALE GENOMIC DNA]</scope>
    <source>
        <strain evidence="2 3">LX47W</strain>
    </source>
</reference>
<evidence type="ECO:0000256" key="1">
    <source>
        <dbReference type="ARBA" id="ARBA00008618"/>
    </source>
</evidence>
<comment type="similarity">
    <text evidence="1">Belongs to the antirestriction protein family.</text>
</comment>
<sequence>MEDSNVLQLCAAGSGAGIVARKVTDEQERMLCLPRVGGARFPLLEPTVYGVMGEICASYDGGYWDFYTLSNGGFYMAPASEQVFHLCCDNYFERDVSADTAGLIATAYAYSELSFDAHGAPFARAYERLTAYIRQRADAASIYAALD</sequence>
<gene>
    <name evidence="2" type="ORF">H3H39_09175</name>
</gene>
<dbReference type="Gene3D" id="3.30.70.3580">
    <property type="entry name" value="Antirestriction protein"/>
    <property type="match status" value="1"/>
</dbReference>
<dbReference type="AlphaFoldDB" id="A0A7W2IKA9"/>
<evidence type="ECO:0000313" key="2">
    <source>
        <dbReference type="EMBL" id="MBA5687212.1"/>
    </source>
</evidence>
<name>A0A7W2IKA9_9BURK</name>
<dbReference type="RefSeq" id="WP_182153028.1">
    <property type="nucleotide sequence ID" value="NZ_JACEZU010000003.1"/>
</dbReference>
<dbReference type="InterPro" id="IPR042297">
    <property type="entry name" value="Antirestriction_sf"/>
</dbReference>
<dbReference type="Proteomes" id="UP000573499">
    <property type="component" value="Unassembled WGS sequence"/>
</dbReference>
<evidence type="ECO:0000313" key="3">
    <source>
        <dbReference type="Proteomes" id="UP000573499"/>
    </source>
</evidence>
<protein>
    <submittedName>
        <fullName evidence="2">Antirestriction protein</fullName>
    </submittedName>
</protein>
<accession>A0A7W2IKA9</accession>
<proteinExistence type="inferred from homology"/>
<keyword evidence="3" id="KW-1185">Reference proteome</keyword>
<dbReference type="Pfam" id="PF03230">
    <property type="entry name" value="Antirestrict"/>
    <property type="match status" value="1"/>
</dbReference>
<organism evidence="2 3">
    <name type="scientific">Rugamonas apoptosis</name>
    <dbReference type="NCBI Taxonomy" id="2758570"/>
    <lineage>
        <taxon>Bacteria</taxon>
        <taxon>Pseudomonadati</taxon>
        <taxon>Pseudomonadota</taxon>
        <taxon>Betaproteobacteria</taxon>
        <taxon>Burkholderiales</taxon>
        <taxon>Oxalobacteraceae</taxon>
        <taxon>Telluria group</taxon>
        <taxon>Rugamonas</taxon>
    </lineage>
</organism>
<comment type="caution">
    <text evidence="2">The sequence shown here is derived from an EMBL/GenBank/DDBJ whole genome shotgun (WGS) entry which is preliminary data.</text>
</comment>
<dbReference type="InterPro" id="IPR004914">
    <property type="entry name" value="Antirestrict"/>
</dbReference>
<dbReference type="EMBL" id="JACEZU010000003">
    <property type="protein sequence ID" value="MBA5687212.1"/>
    <property type="molecule type" value="Genomic_DNA"/>
</dbReference>